<dbReference type="OrthoDB" id="6412104at2759"/>
<dbReference type="EMBL" id="MUJZ01017024">
    <property type="protein sequence ID" value="OTF80690.1"/>
    <property type="molecule type" value="Genomic_DNA"/>
</dbReference>
<protein>
    <recommendedName>
        <fullName evidence="8">V-type proton ATPase subunit a</fullName>
    </recommendedName>
</protein>
<dbReference type="GO" id="GO:0016471">
    <property type="term" value="C:vacuolar proton-transporting V-type ATPase complex"/>
    <property type="evidence" value="ECO:0007669"/>
    <property type="project" value="TreeGrafter"/>
</dbReference>
<dbReference type="GO" id="GO:0051117">
    <property type="term" value="F:ATPase binding"/>
    <property type="evidence" value="ECO:0007669"/>
    <property type="project" value="TreeGrafter"/>
</dbReference>
<evidence type="ECO:0000256" key="4">
    <source>
        <dbReference type="ARBA" id="ARBA00022692"/>
    </source>
</evidence>
<dbReference type="GO" id="GO:0005886">
    <property type="term" value="C:plasma membrane"/>
    <property type="evidence" value="ECO:0007669"/>
    <property type="project" value="TreeGrafter"/>
</dbReference>
<organism evidence="9 10">
    <name type="scientific">Euroglyphus maynei</name>
    <name type="common">Mayne's house dust mite</name>
    <dbReference type="NCBI Taxonomy" id="6958"/>
    <lineage>
        <taxon>Eukaryota</taxon>
        <taxon>Metazoa</taxon>
        <taxon>Ecdysozoa</taxon>
        <taxon>Arthropoda</taxon>
        <taxon>Chelicerata</taxon>
        <taxon>Arachnida</taxon>
        <taxon>Acari</taxon>
        <taxon>Acariformes</taxon>
        <taxon>Sarcoptiformes</taxon>
        <taxon>Astigmata</taxon>
        <taxon>Psoroptidia</taxon>
        <taxon>Analgoidea</taxon>
        <taxon>Pyroglyphidae</taxon>
        <taxon>Pyroglyphinae</taxon>
        <taxon>Euroglyphus</taxon>
    </lineage>
</organism>
<name>A0A1Y3BIB0_EURMA</name>
<dbReference type="Proteomes" id="UP000194236">
    <property type="component" value="Unassembled WGS sequence"/>
</dbReference>
<keyword evidence="6 8" id="KW-0406">Ion transport</keyword>
<evidence type="ECO:0000313" key="10">
    <source>
        <dbReference type="Proteomes" id="UP000194236"/>
    </source>
</evidence>
<dbReference type="AlphaFoldDB" id="A0A1Y3BIB0"/>
<accession>A0A1Y3BIB0</accession>
<evidence type="ECO:0000256" key="1">
    <source>
        <dbReference type="ARBA" id="ARBA00004141"/>
    </source>
</evidence>
<evidence type="ECO:0000256" key="2">
    <source>
        <dbReference type="ARBA" id="ARBA00009904"/>
    </source>
</evidence>
<evidence type="ECO:0000256" key="3">
    <source>
        <dbReference type="ARBA" id="ARBA00022448"/>
    </source>
</evidence>
<keyword evidence="3 8" id="KW-0813">Transport</keyword>
<comment type="subcellular location">
    <subcellularLocation>
        <location evidence="1">Membrane</location>
        <topology evidence="1">Multi-pass membrane protein</topology>
    </subcellularLocation>
</comment>
<evidence type="ECO:0000256" key="5">
    <source>
        <dbReference type="ARBA" id="ARBA00022989"/>
    </source>
</evidence>
<reference evidence="9 10" key="1">
    <citation type="submission" date="2017-03" db="EMBL/GenBank/DDBJ databases">
        <title>Genome Survey of Euroglyphus maynei.</title>
        <authorList>
            <person name="Arlian L.G."/>
            <person name="Morgan M.S."/>
            <person name="Rider S.D."/>
        </authorList>
    </citation>
    <scope>NUCLEOTIDE SEQUENCE [LARGE SCALE GENOMIC DNA]</scope>
    <source>
        <strain evidence="9">Arlian Lab</strain>
        <tissue evidence="9">Whole body</tissue>
    </source>
</reference>
<evidence type="ECO:0000256" key="7">
    <source>
        <dbReference type="ARBA" id="ARBA00023136"/>
    </source>
</evidence>
<dbReference type="InterPro" id="IPR002490">
    <property type="entry name" value="V-ATPase_116kDa_su"/>
</dbReference>
<keyword evidence="7 8" id="KW-0472">Membrane</keyword>
<comment type="caution">
    <text evidence="9">The sequence shown here is derived from an EMBL/GenBank/DDBJ whole genome shotgun (WGS) entry which is preliminary data.</text>
</comment>
<dbReference type="PANTHER" id="PTHR11629">
    <property type="entry name" value="VACUOLAR PROTON ATPASES"/>
    <property type="match status" value="1"/>
</dbReference>
<dbReference type="PANTHER" id="PTHR11629:SF63">
    <property type="entry name" value="V-TYPE PROTON ATPASE SUBUNIT A"/>
    <property type="match status" value="1"/>
</dbReference>
<feature type="transmembrane region" description="Helical" evidence="8">
    <location>
        <begin position="195"/>
        <end position="214"/>
    </location>
</feature>
<evidence type="ECO:0000313" key="9">
    <source>
        <dbReference type="EMBL" id="OTF80690.1"/>
    </source>
</evidence>
<feature type="transmembrane region" description="Helical" evidence="8">
    <location>
        <begin position="226"/>
        <end position="246"/>
    </location>
</feature>
<keyword evidence="5 8" id="KW-1133">Transmembrane helix</keyword>
<dbReference type="GO" id="GO:0033179">
    <property type="term" value="C:proton-transporting V-type ATPase, V0 domain"/>
    <property type="evidence" value="ECO:0007669"/>
    <property type="project" value="InterPro"/>
</dbReference>
<dbReference type="Pfam" id="PF01496">
    <property type="entry name" value="V_ATPase_I"/>
    <property type="match status" value="1"/>
</dbReference>
<keyword evidence="4 8" id="KW-0812">Transmembrane</keyword>
<feature type="transmembrane region" description="Helical" evidence="8">
    <location>
        <begin position="292"/>
        <end position="319"/>
    </location>
</feature>
<comment type="function">
    <text evidence="8">Essential component of the vacuolar proton pump (V-ATPase), a multimeric enzyme that catalyzes the translocation of protons across the membranes. Required for assembly and activity of the V-ATPase.</text>
</comment>
<sequence>MSNSLGISVLAIITTSETPPTYNLTNKFTAGFQVLVDSYGSCTYGEVNPAPYTIITFPFIFAVMFGDTGHGVIMALFALWMIIKEKQLKSIRNEIFSMFFAGRYIILLMGLFSIYTGAMYNDIFSKSVNLFGTAFDKDLNLVGNITSKSGEHLVHLLPNKHMDDNFRYYFGVDPVWQIASNKVQYTNTYKMKLSVILGVFQMFFGVVLSVFNHIHHGEWVSIAVEFIPQLIFLLAIFGYMNFMIVFKWFTYDAGRAGCAPSILITLINMFMFKMPEEKDPCYLKDEMFTNQFTIQSVLIILALLTVPVMLIIKPFYLLFKHRSVQKK</sequence>
<dbReference type="GO" id="GO:0007035">
    <property type="term" value="P:vacuolar acidification"/>
    <property type="evidence" value="ECO:0007669"/>
    <property type="project" value="TreeGrafter"/>
</dbReference>
<comment type="similarity">
    <text evidence="2 8">Belongs to the V-ATPase 116 kDa subunit family.</text>
</comment>
<evidence type="ECO:0000256" key="6">
    <source>
        <dbReference type="ARBA" id="ARBA00023065"/>
    </source>
</evidence>
<gene>
    <name evidence="9" type="ORF">BLA29_006667</name>
</gene>
<feature type="transmembrane region" description="Helical" evidence="8">
    <location>
        <begin position="59"/>
        <end position="83"/>
    </location>
</feature>
<proteinExistence type="inferred from homology"/>
<keyword evidence="10" id="KW-1185">Reference proteome</keyword>
<feature type="transmembrane region" description="Helical" evidence="8">
    <location>
        <begin position="95"/>
        <end position="115"/>
    </location>
</feature>
<keyword evidence="8" id="KW-0375">Hydrogen ion transport</keyword>
<evidence type="ECO:0000256" key="8">
    <source>
        <dbReference type="RuleBase" id="RU361189"/>
    </source>
</evidence>
<dbReference type="GO" id="GO:0046961">
    <property type="term" value="F:proton-transporting ATPase activity, rotational mechanism"/>
    <property type="evidence" value="ECO:0007669"/>
    <property type="project" value="InterPro"/>
</dbReference>